<evidence type="ECO:0000256" key="3">
    <source>
        <dbReference type="SAM" id="SignalP"/>
    </source>
</evidence>
<feature type="region of interest" description="Disordered" evidence="1">
    <location>
        <begin position="114"/>
        <end position="146"/>
    </location>
</feature>
<dbReference type="EnsemblMetazoa" id="G28618.1">
    <property type="protein sequence ID" value="G28618.1:cds"/>
    <property type="gene ID" value="G28618"/>
</dbReference>
<feature type="region of interest" description="Disordered" evidence="1">
    <location>
        <begin position="349"/>
        <end position="387"/>
    </location>
</feature>
<feature type="signal peptide" evidence="3">
    <location>
        <begin position="1"/>
        <end position="21"/>
    </location>
</feature>
<evidence type="ECO:0000256" key="1">
    <source>
        <dbReference type="SAM" id="MobiDB-lite"/>
    </source>
</evidence>
<evidence type="ECO:0000256" key="2">
    <source>
        <dbReference type="SAM" id="Phobius"/>
    </source>
</evidence>
<keyword evidence="2" id="KW-1133">Transmembrane helix</keyword>
<name>A0A8W8LLE1_MAGGI</name>
<proteinExistence type="predicted"/>
<feature type="transmembrane region" description="Helical" evidence="2">
    <location>
        <begin position="415"/>
        <end position="438"/>
    </location>
</feature>
<keyword evidence="3" id="KW-0732">Signal</keyword>
<keyword evidence="5" id="KW-1185">Reference proteome</keyword>
<dbReference type="AlphaFoldDB" id="A0A8W8LLE1"/>
<sequence>MGGTRIEKIIILSVLVSLITSSPSETTSSAMSPLDNKAATNDIDISTTRTTKYQEITAMHEAGETSTNTPLTRRDGSTFHSTVVSGATKTIPNIDITKENNTSSQILISMTAHDQAMSDSTPITNEEDKESASGEMSSLKSPDQPMFKESFTEQPTELSSISTISILNENTSASDTPITSATPSTTTTPITSTTPSTTTTLITSTTPSTTTTSITSATPSTTTTPITSTKPSTTTTPITSTTPSTTTTPITSATPSTTTTPITSTTPSTTTTPITSTTPSTTTTPITSTTPSITTTPITSTTPITATATNTTTTQTTITTTVRTTTPLSTSTTPKTTTALNIITTPRTTTTLSTTTTKIRPTPLRTPPTSSSTRTNPTHMTSRSTSALETPNHYLNEINHLNSNVSDLEEEVSSLTAAVVVLSLFLVTILILCAVYYIRRRLRPAKSPFDDINMKEIDVEKRENERRGPFFGNTDNIFRVSTATLGENDHTPVPAKTFKPAGNTGYSERTSASITIDGNIEDRSVL</sequence>
<keyword evidence="2" id="KW-0472">Membrane</keyword>
<evidence type="ECO:0000313" key="5">
    <source>
        <dbReference type="Proteomes" id="UP000005408"/>
    </source>
</evidence>
<evidence type="ECO:0008006" key="6">
    <source>
        <dbReference type="Google" id="ProtNLM"/>
    </source>
</evidence>
<feature type="compositionally biased region" description="Low complexity" evidence="1">
    <location>
        <begin position="349"/>
        <end position="378"/>
    </location>
</feature>
<evidence type="ECO:0000313" key="4">
    <source>
        <dbReference type="EnsemblMetazoa" id="G28618.1:cds"/>
    </source>
</evidence>
<feature type="chain" id="PRO_5036494929" description="Zonadhesin" evidence="3">
    <location>
        <begin position="22"/>
        <end position="526"/>
    </location>
</feature>
<organism evidence="4 5">
    <name type="scientific">Magallana gigas</name>
    <name type="common">Pacific oyster</name>
    <name type="synonym">Crassostrea gigas</name>
    <dbReference type="NCBI Taxonomy" id="29159"/>
    <lineage>
        <taxon>Eukaryota</taxon>
        <taxon>Metazoa</taxon>
        <taxon>Spiralia</taxon>
        <taxon>Lophotrochozoa</taxon>
        <taxon>Mollusca</taxon>
        <taxon>Bivalvia</taxon>
        <taxon>Autobranchia</taxon>
        <taxon>Pteriomorphia</taxon>
        <taxon>Ostreida</taxon>
        <taxon>Ostreoidea</taxon>
        <taxon>Ostreidae</taxon>
        <taxon>Magallana</taxon>
    </lineage>
</organism>
<keyword evidence="2" id="KW-0812">Transmembrane</keyword>
<accession>A0A8W8LLE1</accession>
<feature type="region of interest" description="Disordered" evidence="1">
    <location>
        <begin position="172"/>
        <end position="303"/>
    </location>
</feature>
<dbReference type="Proteomes" id="UP000005408">
    <property type="component" value="Unassembled WGS sequence"/>
</dbReference>
<protein>
    <recommendedName>
        <fullName evidence="6">Zonadhesin</fullName>
    </recommendedName>
</protein>
<reference evidence="4" key="1">
    <citation type="submission" date="2022-08" db="UniProtKB">
        <authorList>
            <consortium name="EnsemblMetazoa"/>
        </authorList>
    </citation>
    <scope>IDENTIFICATION</scope>
    <source>
        <strain evidence="4">05x7-T-G4-1.051#20</strain>
    </source>
</reference>